<protein>
    <recommendedName>
        <fullName evidence="6">Pseudouridine synthase</fullName>
        <ecNumber evidence="6">5.4.99.-</ecNumber>
    </recommendedName>
</protein>
<dbReference type="InterPro" id="IPR006224">
    <property type="entry name" value="PsdUridine_synth_RluA-like_CS"/>
</dbReference>
<dbReference type="GO" id="GO:0140098">
    <property type="term" value="F:catalytic activity, acting on RNA"/>
    <property type="evidence" value="ECO:0007669"/>
    <property type="project" value="UniProtKB-ARBA"/>
</dbReference>
<keyword evidence="9" id="KW-1185">Reference proteome</keyword>
<dbReference type="CDD" id="cd02869">
    <property type="entry name" value="PseudoU_synth_RluA_like"/>
    <property type="match status" value="1"/>
</dbReference>
<dbReference type="PROSITE" id="PS01129">
    <property type="entry name" value="PSI_RLU"/>
    <property type="match status" value="1"/>
</dbReference>
<dbReference type="RefSeq" id="WP_166512145.1">
    <property type="nucleotide sequence ID" value="NZ_VNHM01000012.1"/>
</dbReference>
<dbReference type="InterPro" id="IPR006225">
    <property type="entry name" value="PsdUridine_synth_RluC/D"/>
</dbReference>
<gene>
    <name evidence="8" type="ORF">LX24_02152</name>
</gene>
<evidence type="ECO:0000313" key="8">
    <source>
        <dbReference type="EMBL" id="TYO94685.1"/>
    </source>
</evidence>
<evidence type="ECO:0000256" key="2">
    <source>
        <dbReference type="ARBA" id="ARBA00010876"/>
    </source>
</evidence>
<accession>A0A5S4ZRG7</accession>
<keyword evidence="5" id="KW-0694">RNA-binding</keyword>
<dbReference type="EC" id="5.4.99.-" evidence="6"/>
<dbReference type="EMBL" id="VNHM01000012">
    <property type="protein sequence ID" value="TYO94685.1"/>
    <property type="molecule type" value="Genomic_DNA"/>
</dbReference>
<sequence length="301" mass="33111">MNGVDNNLIINIGPGEAGCTVENLLRKKRGFSRALVRGLKTRGQVLVNGVRVYMRDKVKAGDVLTVCFPKDDSTELEPENIPLEILYEDADVLVLNKPAGMLVHPVRHEQHGTLANAVLFHWQHKGVKARFRPVYRIDRNTSGIVLVAGNSYAAQQLARQLDTGVLRRRYLAVAEGTPPRRRGTIDLPLALKPGSAARWTVDPGGKQAVTHFQLISKLMGASLLCLELETGRTHQIRVHMSHIGCPLVGDEQYGGDTERLGRQALHAATIDFCHPRTGVPVRINCPLPADMRGLIKSLSIN</sequence>
<dbReference type="PANTHER" id="PTHR21600">
    <property type="entry name" value="MITOCHONDRIAL RNA PSEUDOURIDINE SYNTHASE"/>
    <property type="match status" value="1"/>
</dbReference>
<dbReference type="AlphaFoldDB" id="A0A5S4ZRG7"/>
<dbReference type="InterPro" id="IPR050188">
    <property type="entry name" value="RluA_PseudoU_synthase"/>
</dbReference>
<dbReference type="Proteomes" id="UP000323166">
    <property type="component" value="Unassembled WGS sequence"/>
</dbReference>
<reference evidence="8 9" key="1">
    <citation type="submission" date="2019-07" db="EMBL/GenBank/DDBJ databases">
        <title>Genomic Encyclopedia of Type Strains, Phase I: the one thousand microbial genomes (KMG-I) project.</title>
        <authorList>
            <person name="Kyrpides N."/>
        </authorList>
    </citation>
    <scope>NUCLEOTIDE SEQUENCE [LARGE SCALE GENOMIC DNA]</scope>
    <source>
        <strain evidence="8 9">DSM 6562</strain>
    </source>
</reference>
<keyword evidence="3 6" id="KW-0413">Isomerase</keyword>
<comment type="caution">
    <text evidence="8">The sequence shown here is derived from an EMBL/GenBank/DDBJ whole genome shotgun (WGS) entry which is preliminary data.</text>
</comment>
<dbReference type="SUPFAM" id="SSF55120">
    <property type="entry name" value="Pseudouridine synthase"/>
    <property type="match status" value="1"/>
</dbReference>
<dbReference type="PROSITE" id="PS50889">
    <property type="entry name" value="S4"/>
    <property type="match status" value="1"/>
</dbReference>
<name>A0A5S4ZRG7_9FIRM</name>
<feature type="domain" description="Pseudouridine synthase RsuA/RluA-like" evidence="7">
    <location>
        <begin position="91"/>
        <end position="242"/>
    </location>
</feature>
<feature type="active site" evidence="4">
    <location>
        <position position="138"/>
    </location>
</feature>
<evidence type="ECO:0000313" key="9">
    <source>
        <dbReference type="Proteomes" id="UP000323166"/>
    </source>
</evidence>
<evidence type="ECO:0000256" key="3">
    <source>
        <dbReference type="ARBA" id="ARBA00023235"/>
    </source>
</evidence>
<evidence type="ECO:0000256" key="5">
    <source>
        <dbReference type="PROSITE-ProRule" id="PRU00182"/>
    </source>
</evidence>
<comment type="function">
    <text evidence="6">Responsible for synthesis of pseudouridine from uracil.</text>
</comment>
<dbReference type="InterPro" id="IPR006145">
    <property type="entry name" value="PsdUridine_synth_RsuA/RluA"/>
</dbReference>
<dbReference type="GO" id="GO:0009982">
    <property type="term" value="F:pseudouridine synthase activity"/>
    <property type="evidence" value="ECO:0007669"/>
    <property type="project" value="InterPro"/>
</dbReference>
<evidence type="ECO:0000256" key="1">
    <source>
        <dbReference type="ARBA" id="ARBA00000073"/>
    </source>
</evidence>
<evidence type="ECO:0000256" key="6">
    <source>
        <dbReference type="RuleBase" id="RU362028"/>
    </source>
</evidence>
<proteinExistence type="inferred from homology"/>
<dbReference type="GO" id="GO:0003723">
    <property type="term" value="F:RNA binding"/>
    <property type="evidence" value="ECO:0007669"/>
    <property type="project" value="UniProtKB-KW"/>
</dbReference>
<dbReference type="InterPro" id="IPR020103">
    <property type="entry name" value="PsdUridine_synth_cat_dom_sf"/>
</dbReference>
<comment type="similarity">
    <text evidence="2 6">Belongs to the pseudouridine synthase RluA family.</text>
</comment>
<comment type="catalytic activity">
    <reaction evidence="1 6">
        <text>a uridine in RNA = a pseudouridine in RNA</text>
        <dbReference type="Rhea" id="RHEA:48348"/>
        <dbReference type="Rhea" id="RHEA-COMP:12068"/>
        <dbReference type="Rhea" id="RHEA-COMP:12069"/>
        <dbReference type="ChEBI" id="CHEBI:65314"/>
        <dbReference type="ChEBI" id="CHEBI:65315"/>
    </reaction>
</comment>
<evidence type="ECO:0000259" key="7">
    <source>
        <dbReference type="Pfam" id="PF00849"/>
    </source>
</evidence>
<evidence type="ECO:0000256" key="4">
    <source>
        <dbReference type="PIRSR" id="PIRSR606225-1"/>
    </source>
</evidence>
<dbReference type="CDD" id="cd00165">
    <property type="entry name" value="S4"/>
    <property type="match status" value="1"/>
</dbReference>
<dbReference type="PANTHER" id="PTHR21600:SF44">
    <property type="entry name" value="RIBOSOMAL LARGE SUBUNIT PSEUDOURIDINE SYNTHASE D"/>
    <property type="match status" value="1"/>
</dbReference>
<organism evidence="8 9">
    <name type="scientific">Desulfallas thermosapovorans DSM 6562</name>
    <dbReference type="NCBI Taxonomy" id="1121431"/>
    <lineage>
        <taxon>Bacteria</taxon>
        <taxon>Bacillati</taxon>
        <taxon>Bacillota</taxon>
        <taxon>Clostridia</taxon>
        <taxon>Eubacteriales</taxon>
        <taxon>Desulfallaceae</taxon>
        <taxon>Desulfallas</taxon>
    </lineage>
</organism>
<dbReference type="Pfam" id="PF00849">
    <property type="entry name" value="PseudoU_synth_2"/>
    <property type="match status" value="1"/>
</dbReference>
<dbReference type="NCBIfam" id="TIGR00005">
    <property type="entry name" value="rluA_subfam"/>
    <property type="match status" value="1"/>
</dbReference>
<dbReference type="Gene3D" id="3.30.2350.10">
    <property type="entry name" value="Pseudouridine synthase"/>
    <property type="match status" value="1"/>
</dbReference>
<dbReference type="GO" id="GO:0000455">
    <property type="term" value="P:enzyme-directed rRNA pseudouridine synthesis"/>
    <property type="evidence" value="ECO:0007669"/>
    <property type="project" value="TreeGrafter"/>
</dbReference>